<sequence>MISRPSQLVFVDRPTLQRVEREMRRVAREHRLTALGLIDRTGLLLAAVGDLPLPPDQMGATAAGVFSAVSAIVHPAEGFEFTVQLASGGIHLHFREVDPRLFLCAFYMDPATSLSCSSVLRDLSELASHLLADQTADKRKLGNLELITEKLDELFSKPN</sequence>
<accession>A0A2Z4Y2D1</accession>
<evidence type="ECO:0008006" key="3">
    <source>
        <dbReference type="Google" id="ProtNLM"/>
    </source>
</evidence>
<gene>
    <name evidence="1" type="ORF">BRCON_0125</name>
</gene>
<name>A0A2Z4Y2D1_SUMC1</name>
<proteinExistence type="predicted"/>
<organism evidence="1 2">
    <name type="scientific">Sumerlaea chitinivorans</name>
    <dbReference type="NCBI Taxonomy" id="2250252"/>
    <lineage>
        <taxon>Bacteria</taxon>
        <taxon>Candidatus Sumerlaeota</taxon>
        <taxon>Candidatus Sumerlaeia</taxon>
        <taxon>Candidatus Sumerlaeales</taxon>
        <taxon>Candidatus Sumerlaeaceae</taxon>
        <taxon>Candidatus Sumerlaea</taxon>
    </lineage>
</organism>
<dbReference type="KEGG" id="schv:BRCON_0125"/>
<dbReference type="Proteomes" id="UP000262583">
    <property type="component" value="Chromosome"/>
</dbReference>
<dbReference type="SUPFAM" id="SSF103196">
    <property type="entry name" value="Roadblock/LC7 domain"/>
    <property type="match status" value="1"/>
</dbReference>
<evidence type="ECO:0000313" key="1">
    <source>
        <dbReference type="EMBL" id="AXA34902.1"/>
    </source>
</evidence>
<dbReference type="AlphaFoldDB" id="A0A2Z4Y2D1"/>
<evidence type="ECO:0000313" key="2">
    <source>
        <dbReference type="Proteomes" id="UP000262583"/>
    </source>
</evidence>
<protein>
    <recommendedName>
        <fullName evidence="3">Roadblock/LAMTOR2 domain-containing protein</fullName>
    </recommendedName>
</protein>
<dbReference type="EMBL" id="CP030759">
    <property type="protein sequence ID" value="AXA34902.1"/>
    <property type="molecule type" value="Genomic_DNA"/>
</dbReference>
<dbReference type="Gene3D" id="3.30.450.30">
    <property type="entry name" value="Dynein light chain 2a, cytoplasmic"/>
    <property type="match status" value="1"/>
</dbReference>
<reference evidence="1 2" key="1">
    <citation type="submission" date="2018-05" db="EMBL/GenBank/DDBJ databases">
        <title>A metagenomic window into the 2 km-deep terrestrial subsurface aquifer revealed taxonomically and functionally diverse microbial community comprising novel uncultured bacterial lineages.</title>
        <authorList>
            <person name="Kadnikov V.V."/>
            <person name="Mardanov A.V."/>
            <person name="Beletsky A.V."/>
            <person name="Banks D."/>
            <person name="Pimenov N.V."/>
            <person name="Frank Y.A."/>
            <person name="Karnachuk O.V."/>
            <person name="Ravin N.V."/>
        </authorList>
    </citation>
    <scope>NUCLEOTIDE SEQUENCE [LARGE SCALE GENOMIC DNA]</scope>
    <source>
        <strain evidence="1">BY</strain>
    </source>
</reference>